<evidence type="ECO:0000313" key="4">
    <source>
        <dbReference type="EMBL" id="MBC2593731.1"/>
    </source>
</evidence>
<dbReference type="InterPro" id="IPR025517">
    <property type="entry name" value="DUF4405"/>
</dbReference>
<feature type="transmembrane region" description="Helical" evidence="2">
    <location>
        <begin position="57"/>
        <end position="77"/>
    </location>
</feature>
<protein>
    <submittedName>
        <fullName evidence="4">DUF4405 domain-containing protein</fullName>
    </submittedName>
</protein>
<feature type="transmembrane region" description="Helical" evidence="2">
    <location>
        <begin position="89"/>
        <end position="110"/>
    </location>
</feature>
<dbReference type="Proteomes" id="UP000546464">
    <property type="component" value="Unassembled WGS sequence"/>
</dbReference>
<feature type="region of interest" description="Disordered" evidence="1">
    <location>
        <begin position="121"/>
        <end position="152"/>
    </location>
</feature>
<sequence>MNKLLFRRVLNLLLWLSICFMAGSGLLLKWKFPHGQGRGSGRLYELLGLDKHEWGQVHTWVGIAFALLVLAHLYLAWPWLKSAAAGRKRLWAVFAGLALGLAIPVGLMLAPVRENTLAAKDSVLTGSPEQSPPEPGYGQGQGPGKGYRWRQQ</sequence>
<name>A0A842HEI1_9BACT</name>
<gene>
    <name evidence="4" type="ORF">H5P28_05590</name>
</gene>
<keyword evidence="2" id="KW-1133">Transmembrane helix</keyword>
<evidence type="ECO:0000256" key="2">
    <source>
        <dbReference type="SAM" id="Phobius"/>
    </source>
</evidence>
<proteinExistence type="predicted"/>
<keyword evidence="2" id="KW-0812">Transmembrane</keyword>
<comment type="caution">
    <text evidence="4">The sequence shown here is derived from an EMBL/GenBank/DDBJ whole genome shotgun (WGS) entry which is preliminary data.</text>
</comment>
<reference evidence="4 5" key="1">
    <citation type="submission" date="2020-07" db="EMBL/GenBank/DDBJ databases">
        <authorList>
            <person name="Feng X."/>
        </authorList>
    </citation>
    <scope>NUCLEOTIDE SEQUENCE [LARGE SCALE GENOMIC DNA]</scope>
    <source>
        <strain evidence="4 5">JCM31066</strain>
    </source>
</reference>
<organism evidence="4 5">
    <name type="scientific">Ruficoccus amylovorans</name>
    <dbReference type="NCBI Taxonomy" id="1804625"/>
    <lineage>
        <taxon>Bacteria</taxon>
        <taxon>Pseudomonadati</taxon>
        <taxon>Verrucomicrobiota</taxon>
        <taxon>Opitutia</taxon>
        <taxon>Puniceicoccales</taxon>
        <taxon>Cerasicoccaceae</taxon>
        <taxon>Ruficoccus</taxon>
    </lineage>
</organism>
<dbReference type="EMBL" id="JACHVB010000014">
    <property type="protein sequence ID" value="MBC2593731.1"/>
    <property type="molecule type" value="Genomic_DNA"/>
</dbReference>
<feature type="transmembrane region" description="Helical" evidence="2">
    <location>
        <begin position="12"/>
        <end position="30"/>
    </location>
</feature>
<evidence type="ECO:0000313" key="5">
    <source>
        <dbReference type="Proteomes" id="UP000546464"/>
    </source>
</evidence>
<keyword evidence="2" id="KW-0472">Membrane</keyword>
<dbReference type="AlphaFoldDB" id="A0A842HEI1"/>
<evidence type="ECO:0000259" key="3">
    <source>
        <dbReference type="Pfam" id="PF14358"/>
    </source>
</evidence>
<feature type="domain" description="Flavinylation-associated cytochrome" evidence="3">
    <location>
        <begin position="9"/>
        <end position="77"/>
    </location>
</feature>
<keyword evidence="5" id="KW-1185">Reference proteome</keyword>
<dbReference type="Pfam" id="PF14358">
    <property type="entry name" value="DUF4405"/>
    <property type="match status" value="1"/>
</dbReference>
<evidence type="ECO:0000256" key="1">
    <source>
        <dbReference type="SAM" id="MobiDB-lite"/>
    </source>
</evidence>
<accession>A0A842HEI1</accession>
<dbReference type="RefSeq" id="WP_185674731.1">
    <property type="nucleotide sequence ID" value="NZ_JACHVB010000014.1"/>
</dbReference>